<reference evidence="1 2" key="1">
    <citation type="submission" date="2018-10" db="EMBL/GenBank/DDBJ databases">
        <title>Sequencing the genomes of 1000 actinobacteria strains.</title>
        <authorList>
            <person name="Klenk H.-P."/>
        </authorList>
    </citation>
    <scope>NUCLEOTIDE SEQUENCE [LARGE SCALE GENOMIC DNA]</scope>
    <source>
        <strain evidence="1 2">DSM 44267</strain>
    </source>
</reference>
<evidence type="ECO:0000313" key="1">
    <source>
        <dbReference type="EMBL" id="RKT78758.1"/>
    </source>
</evidence>
<gene>
    <name evidence="1" type="ORF">DFJ68_2207</name>
</gene>
<accession>A0A495Y3F9</accession>
<organism evidence="1 2">
    <name type="scientific">Terracoccus luteus</name>
    <dbReference type="NCBI Taxonomy" id="53356"/>
    <lineage>
        <taxon>Bacteria</taxon>
        <taxon>Bacillati</taxon>
        <taxon>Actinomycetota</taxon>
        <taxon>Actinomycetes</taxon>
        <taxon>Micrococcales</taxon>
        <taxon>Intrasporangiaceae</taxon>
        <taxon>Terracoccus</taxon>
    </lineage>
</organism>
<proteinExistence type="predicted"/>
<evidence type="ECO:0000313" key="2">
    <source>
        <dbReference type="Proteomes" id="UP000278440"/>
    </source>
</evidence>
<dbReference type="AlphaFoldDB" id="A0A495Y3F9"/>
<keyword evidence="2" id="KW-1185">Reference proteome</keyword>
<protein>
    <submittedName>
        <fullName evidence="1">Uncharacterized protein</fullName>
    </submittedName>
</protein>
<dbReference type="EMBL" id="RBXT01000001">
    <property type="protein sequence ID" value="RKT78758.1"/>
    <property type="molecule type" value="Genomic_DNA"/>
</dbReference>
<comment type="caution">
    <text evidence="1">The sequence shown here is derived from an EMBL/GenBank/DDBJ whole genome shotgun (WGS) entry which is preliminary data.</text>
</comment>
<sequence length="58" mass="6927">MADEQHNARPIDSIVLLDSWQILLDMLRGEPKKQSDFGHAELELIDRTHFRSRIKIWR</sequence>
<name>A0A495Y3F9_9MICO</name>
<dbReference type="Proteomes" id="UP000278440">
    <property type="component" value="Unassembled WGS sequence"/>
</dbReference>